<dbReference type="Gene3D" id="3.40.50.880">
    <property type="match status" value="1"/>
</dbReference>
<dbReference type="NCBIfam" id="NF003642">
    <property type="entry name" value="PRK05282.1"/>
    <property type="match status" value="1"/>
</dbReference>
<keyword evidence="2" id="KW-0645">Protease</keyword>
<dbReference type="SUPFAM" id="SSF52317">
    <property type="entry name" value="Class I glutamine amidotransferase-like"/>
    <property type="match status" value="1"/>
</dbReference>
<evidence type="ECO:0000256" key="2">
    <source>
        <dbReference type="ARBA" id="ARBA00022670"/>
    </source>
</evidence>
<dbReference type="PANTHER" id="PTHR20842:SF0">
    <property type="entry name" value="ALPHA-ASPARTYL DIPEPTIDASE"/>
    <property type="match status" value="1"/>
</dbReference>
<dbReference type="GO" id="GO:0008236">
    <property type="term" value="F:serine-type peptidase activity"/>
    <property type="evidence" value="ECO:0007669"/>
    <property type="project" value="UniProtKB-KW"/>
</dbReference>
<gene>
    <name evidence="5" type="ORF">BAL341_2423</name>
</gene>
<dbReference type="CDD" id="cd03146">
    <property type="entry name" value="GAT1_Peptidase_E"/>
    <property type="match status" value="1"/>
</dbReference>
<reference evidence="5" key="1">
    <citation type="submission" date="2019-04" db="EMBL/GenBank/DDBJ databases">
        <authorList>
            <person name="Brambilla D."/>
        </authorList>
    </citation>
    <scope>NUCLEOTIDE SEQUENCE</scope>
    <source>
        <strain evidence="5">BAL1</strain>
    </source>
</reference>
<dbReference type="EMBL" id="CAAJGR010000120">
    <property type="protein sequence ID" value="VHO05324.1"/>
    <property type="molecule type" value="Genomic_DNA"/>
</dbReference>
<dbReference type="InterPro" id="IPR029062">
    <property type="entry name" value="Class_I_gatase-like"/>
</dbReference>
<name>A0A486XRW3_9GAMM</name>
<evidence type="ECO:0000256" key="3">
    <source>
        <dbReference type="ARBA" id="ARBA00022801"/>
    </source>
</evidence>
<keyword evidence="5" id="KW-0224">Dipeptidase</keyword>
<evidence type="ECO:0000256" key="4">
    <source>
        <dbReference type="ARBA" id="ARBA00022825"/>
    </source>
</evidence>
<dbReference type="EC" id="3.4.13.21" evidence="5"/>
<accession>A0A486XRW3</accession>
<proteinExistence type="inferred from homology"/>
<organism evidence="5">
    <name type="scientific">Rheinheimera sp. BAL341</name>
    <dbReference type="NCBI Taxonomy" id="1708203"/>
    <lineage>
        <taxon>Bacteria</taxon>
        <taxon>Pseudomonadati</taxon>
        <taxon>Pseudomonadota</taxon>
        <taxon>Gammaproteobacteria</taxon>
        <taxon>Chromatiales</taxon>
        <taxon>Chromatiaceae</taxon>
        <taxon>Rheinheimera</taxon>
    </lineage>
</organism>
<evidence type="ECO:0000256" key="1">
    <source>
        <dbReference type="ARBA" id="ARBA00006534"/>
    </source>
</evidence>
<sequence>MGLEPVFNVITAKLQQIFVTKGVCSMRFSYNASKLQELNMQLLLLSSSRANNSAYLAPYMTWISDHLAAVDELLFIPYAGVSIHYDDYLQMVQQALAPKGINVSSIHHYADARQAVLNAKAIAVGGGNTFHLLYLLYQQDIINLITERVTAGVPYIGWSAGSNIAGATIRTTNDMPIIEPPSFNALNLLPLQLNPHYSDYKPEGFHGETRDMRLAEFMQLHPATPIIALPEGGALKRSGDSMTLLGTDGGYLFRGGNKTALAENSDLTEFLL</sequence>
<dbReference type="PANTHER" id="PTHR20842">
    <property type="entry name" value="PROTEASE S51 ALPHA-ASPARTYL DIPEPTIDASE"/>
    <property type="match status" value="1"/>
</dbReference>
<evidence type="ECO:0000313" key="5">
    <source>
        <dbReference type="EMBL" id="VHO05324.1"/>
    </source>
</evidence>
<dbReference type="GO" id="GO:0006508">
    <property type="term" value="P:proteolysis"/>
    <property type="evidence" value="ECO:0007669"/>
    <property type="project" value="UniProtKB-KW"/>
</dbReference>
<dbReference type="Pfam" id="PF03575">
    <property type="entry name" value="Peptidase_S51"/>
    <property type="match status" value="1"/>
</dbReference>
<keyword evidence="3 5" id="KW-0378">Hydrolase</keyword>
<dbReference type="AlphaFoldDB" id="A0A486XRW3"/>
<comment type="similarity">
    <text evidence="1">Belongs to the peptidase S51 family.</text>
</comment>
<protein>
    <submittedName>
        <fullName evidence="5">Alpha-aspartyl dipeptidase Peptidase E</fullName>
        <ecNumber evidence="5">3.4.13.21</ecNumber>
    </submittedName>
</protein>
<dbReference type="InterPro" id="IPR005320">
    <property type="entry name" value="Peptidase_S51"/>
</dbReference>
<dbReference type="GO" id="GO:0016805">
    <property type="term" value="F:dipeptidase activity"/>
    <property type="evidence" value="ECO:0007669"/>
    <property type="project" value="UniProtKB-KW"/>
</dbReference>
<keyword evidence="4" id="KW-0720">Serine protease</keyword>